<feature type="region of interest" description="Disordered" evidence="1">
    <location>
        <begin position="1"/>
        <end position="35"/>
    </location>
</feature>
<reference evidence="2 3" key="1">
    <citation type="journal article" date="2019" name="Sci. Rep.">
        <title>Orb-weaving spider Araneus ventricosus genome elucidates the spidroin gene catalogue.</title>
        <authorList>
            <person name="Kono N."/>
            <person name="Nakamura H."/>
            <person name="Ohtoshi R."/>
            <person name="Moran D.A.P."/>
            <person name="Shinohara A."/>
            <person name="Yoshida Y."/>
            <person name="Fujiwara M."/>
            <person name="Mori M."/>
            <person name="Tomita M."/>
            <person name="Arakawa K."/>
        </authorList>
    </citation>
    <scope>NUCLEOTIDE SEQUENCE [LARGE SCALE GENOMIC DNA]</scope>
</reference>
<evidence type="ECO:0000256" key="1">
    <source>
        <dbReference type="SAM" id="MobiDB-lite"/>
    </source>
</evidence>
<dbReference type="Proteomes" id="UP000499080">
    <property type="component" value="Unassembled WGS sequence"/>
</dbReference>
<organism evidence="2 3">
    <name type="scientific">Araneus ventricosus</name>
    <name type="common">Orbweaver spider</name>
    <name type="synonym">Epeira ventricosa</name>
    <dbReference type="NCBI Taxonomy" id="182803"/>
    <lineage>
        <taxon>Eukaryota</taxon>
        <taxon>Metazoa</taxon>
        <taxon>Ecdysozoa</taxon>
        <taxon>Arthropoda</taxon>
        <taxon>Chelicerata</taxon>
        <taxon>Arachnida</taxon>
        <taxon>Araneae</taxon>
        <taxon>Araneomorphae</taxon>
        <taxon>Entelegynae</taxon>
        <taxon>Araneoidea</taxon>
        <taxon>Araneidae</taxon>
        <taxon>Araneus</taxon>
    </lineage>
</organism>
<comment type="caution">
    <text evidence="2">The sequence shown here is derived from an EMBL/GenBank/DDBJ whole genome shotgun (WGS) entry which is preliminary data.</text>
</comment>
<feature type="non-terminal residue" evidence="2">
    <location>
        <position position="1"/>
    </location>
</feature>
<evidence type="ECO:0000313" key="3">
    <source>
        <dbReference type="Proteomes" id="UP000499080"/>
    </source>
</evidence>
<sequence>IQKESWGHSKWFNEARGVPANQGSETPVSRKEGKDMARKIGADKYYEISAYTGKYVTDMVLSIEKRLKP</sequence>
<protein>
    <submittedName>
        <fullName evidence="2">Uncharacterized protein</fullName>
    </submittedName>
</protein>
<keyword evidence="3" id="KW-1185">Reference proteome</keyword>
<name>A0A4Y2WF66_ARAVE</name>
<gene>
    <name evidence="2" type="ORF">AVEN_193309_1</name>
</gene>
<dbReference type="Gene3D" id="3.40.50.300">
    <property type="entry name" value="P-loop containing nucleotide triphosphate hydrolases"/>
    <property type="match status" value="1"/>
</dbReference>
<dbReference type="OrthoDB" id="25896at2759"/>
<accession>A0A4Y2WF66</accession>
<dbReference type="InterPro" id="IPR027417">
    <property type="entry name" value="P-loop_NTPase"/>
</dbReference>
<dbReference type="AlphaFoldDB" id="A0A4Y2WF66"/>
<dbReference type="EMBL" id="BGPR01059908">
    <property type="protein sequence ID" value="GBO35859.1"/>
    <property type="molecule type" value="Genomic_DNA"/>
</dbReference>
<evidence type="ECO:0000313" key="2">
    <source>
        <dbReference type="EMBL" id="GBO35859.1"/>
    </source>
</evidence>
<feature type="compositionally biased region" description="Basic and acidic residues" evidence="1">
    <location>
        <begin position="1"/>
        <end position="13"/>
    </location>
</feature>
<proteinExistence type="predicted"/>